<dbReference type="EMBL" id="BX284606">
    <property type="protein sequence ID" value="CCD64524.1"/>
    <property type="molecule type" value="Genomic_DNA"/>
</dbReference>
<name>G1K0V4_CAEEL</name>
<feature type="compositionally biased region" description="Low complexity" evidence="1">
    <location>
        <begin position="1"/>
        <end position="12"/>
    </location>
</feature>
<dbReference type="OrthoDB" id="8194935at2759"/>
<evidence type="ECO:0000256" key="1">
    <source>
        <dbReference type="SAM" id="MobiDB-lite"/>
    </source>
</evidence>
<protein>
    <submittedName>
        <fullName evidence="2">Zinc finger, CCHC-type</fullName>
    </submittedName>
</protein>
<organism evidence="2 3">
    <name type="scientific">Caenorhabditis elegans</name>
    <dbReference type="NCBI Taxonomy" id="6239"/>
    <lineage>
        <taxon>Eukaryota</taxon>
        <taxon>Metazoa</taxon>
        <taxon>Ecdysozoa</taxon>
        <taxon>Nematoda</taxon>
        <taxon>Chromadorea</taxon>
        <taxon>Rhabditida</taxon>
        <taxon>Rhabditina</taxon>
        <taxon>Rhabditomorpha</taxon>
        <taxon>Rhabditoidea</taxon>
        <taxon>Rhabditidae</taxon>
        <taxon>Peloderinae</taxon>
        <taxon>Caenorhabditis</taxon>
    </lineage>
</organism>
<evidence type="ECO:0000313" key="3">
    <source>
        <dbReference type="Proteomes" id="UP000001940"/>
    </source>
</evidence>
<dbReference type="AlphaFoldDB" id="G1K0V4"/>
<sequence length="573" mass="65878">MSQSTSSNSSQSEFEYLSCEESNVSQNPEEIDEDTIEEKPESDSVTKGNSEQVEHGSESVIKIVQSKASETVAVAQDYSNSEEKQDNRQVILSSKDWSTLLGRLKDGGLDVPRLLEGLNIRNEEIETNKLPDFEIKNEEAYILGRRLVIGTGTDNIAQNAQVAQNLSRPYSNQNGHQPLSSGFFFNSSPGRQHQPQGASNAGYDNGSRHCRGQDSFRSGRDDAARDQREFLSRSMRSSGSQRQDQGFQSERDEARDRYIERFTDLSSNESTWMENSRNQSFNQNGGFRTRHEEDRSGSNHGHSNRDSKARRGQDSGFNHRRNVDSDGYNGGQNRDYFDDGFSNRTPNNYQDQRGPQTEKFQSKFLNCSNHNDEHSNIDESESSYQKNRDRSGYSNDGPHFNRAVPRCPPHDVSMSHGYKQGYQSDETFDNDAESTSEFSFLYERKNQHGFRGEGSGFQRDSTRRHRLRSRSPTDNKPIRWICKPQFQSRTVIRPCQYCKKLHRADECHVVPDVDSREKFVKENDLCDKCLGKHSSRDCEKQRNTCRYCKKMEFEETEFHHYSLCPFAKMKLRL</sequence>
<dbReference type="RefSeq" id="NP_001256990.1">
    <property type="nucleotide sequence ID" value="NM_001270061.1"/>
</dbReference>
<dbReference type="Bgee" id="WBGene00020830">
    <property type="expression patterns" value="Expressed in germ line (C elegans) and 4 other cell types or tissues"/>
</dbReference>
<feature type="compositionally biased region" description="Basic and acidic residues" evidence="1">
    <location>
        <begin position="211"/>
        <end position="231"/>
    </location>
</feature>
<feature type="compositionally biased region" description="Polar residues" evidence="1">
    <location>
        <begin position="168"/>
        <end position="199"/>
    </location>
</feature>
<gene>
    <name evidence="2" type="ORF">CELE_T26C11.4</name>
    <name evidence="2 4" type="ORF">T26C11.4</name>
</gene>
<dbReference type="Proteomes" id="UP000001940">
    <property type="component" value="Chromosome X"/>
</dbReference>
<feature type="compositionally biased region" description="Polar residues" evidence="1">
    <location>
        <begin position="342"/>
        <end position="369"/>
    </location>
</feature>
<dbReference type="eggNOG" id="KOG0017">
    <property type="taxonomic scope" value="Eukaryota"/>
</dbReference>
<feature type="compositionally biased region" description="Polar residues" evidence="1">
    <location>
        <begin position="269"/>
        <end position="286"/>
    </location>
</feature>
<keyword evidence="5" id="KW-1267">Proteomics identification</keyword>
<dbReference type="HOGENOM" id="CLU_475869_0_0_1"/>
<feature type="compositionally biased region" description="Low complexity" evidence="1">
    <location>
        <begin position="232"/>
        <end position="248"/>
    </location>
</feature>
<dbReference type="FunCoup" id="G1K0V4">
    <property type="interactions" value="14"/>
</dbReference>
<evidence type="ECO:0000313" key="4">
    <source>
        <dbReference type="WormBase" id="T26C11.4b"/>
    </source>
</evidence>
<dbReference type="PeptideAtlas" id="G1K0V4"/>
<dbReference type="ExpressionAtlas" id="G1K0V4">
    <property type="expression patterns" value="baseline and differential"/>
</dbReference>
<dbReference type="InParanoid" id="G1K0V4"/>
<dbReference type="WormBase" id="T26C11.4b">
    <property type="protein sequence ID" value="CE46133"/>
    <property type="gene ID" value="WBGene00020830"/>
</dbReference>
<dbReference type="PaxDb" id="6239-T26C11.4b"/>
<feature type="region of interest" description="Disordered" evidence="1">
    <location>
        <begin position="168"/>
        <end position="255"/>
    </location>
</feature>
<dbReference type="GeneID" id="180502"/>
<dbReference type="CTD" id="180502"/>
<proteinExistence type="evidence at protein level"/>
<reference evidence="2 3" key="1">
    <citation type="journal article" date="1998" name="Science">
        <title>Genome sequence of the nematode C. elegans: a platform for investigating biology.</title>
        <authorList>
            <consortium name="The C. elegans sequencing consortium"/>
            <person name="Sulson J.E."/>
            <person name="Waterston R."/>
        </authorList>
    </citation>
    <scope>NUCLEOTIDE SEQUENCE [LARGE SCALE GENOMIC DNA]</scope>
    <source>
        <strain evidence="2 3">Bristol N2</strain>
    </source>
</reference>
<evidence type="ECO:0000313" key="2">
    <source>
        <dbReference type="EMBL" id="CCD64524.1"/>
    </source>
</evidence>
<feature type="compositionally biased region" description="Basic and acidic residues" evidence="1">
    <location>
        <begin position="289"/>
        <end position="313"/>
    </location>
</feature>
<keyword evidence="3" id="KW-1185">Reference proteome</keyword>
<evidence type="ECO:0007829" key="5">
    <source>
        <dbReference type="PeptideAtlas" id="G1K0V4"/>
    </source>
</evidence>
<feature type="region of interest" description="Disordered" evidence="1">
    <location>
        <begin position="449"/>
        <end position="473"/>
    </location>
</feature>
<feature type="region of interest" description="Disordered" evidence="1">
    <location>
        <begin position="269"/>
        <end position="417"/>
    </location>
</feature>
<dbReference type="AGR" id="WB:WBGene00020830"/>
<feature type="region of interest" description="Disordered" evidence="1">
    <location>
        <begin position="1"/>
        <end position="60"/>
    </location>
</feature>
<accession>G1K0V4</accession>